<proteinExistence type="predicted"/>
<dbReference type="GeneID" id="37006841"/>
<dbReference type="PANTHER" id="PTHR28052">
    <property type="entry name" value="UPF0545 PROTEIN C22ORF39"/>
    <property type="match status" value="1"/>
</dbReference>
<dbReference type="EMBL" id="PKFO01000001">
    <property type="protein sequence ID" value="PVH19209.1"/>
    <property type="molecule type" value="Genomic_DNA"/>
</dbReference>
<evidence type="ECO:0000313" key="1">
    <source>
        <dbReference type="EMBL" id="PVH19209.1"/>
    </source>
</evidence>
<dbReference type="RefSeq" id="XP_025340149.1">
    <property type="nucleotide sequence ID" value="XM_025485218.1"/>
</dbReference>
<evidence type="ECO:0008006" key="3">
    <source>
        <dbReference type="Google" id="ProtNLM"/>
    </source>
</evidence>
<name>A0A2V1AMU2_9ASCO</name>
<comment type="caution">
    <text evidence="1">The sequence shown here is derived from an EMBL/GenBank/DDBJ whole genome shotgun (WGS) entry which is preliminary data.</text>
</comment>
<dbReference type="PANTHER" id="PTHR28052:SF1">
    <property type="entry name" value="UPF0545 PROTEIN C22ORF39"/>
    <property type="match status" value="1"/>
</dbReference>
<dbReference type="Proteomes" id="UP000244309">
    <property type="component" value="Unassembled WGS sequence"/>
</dbReference>
<sequence>MAKQDDTGLEKFQELFSSPDTEINQRRQDAIRTVRENDVASFPTDLSVLSAFDDVLACFALGGQIKNYYRYGTYSTCDAERKKFWFAVWNGSTTEKEMTVDKLAGDARELERRQKVQAYYKDILLQKKAEGSSEDVWQERKELLRQPYMESPSPETFNQ</sequence>
<dbReference type="OrthoDB" id="2017405at2759"/>
<evidence type="ECO:0000313" key="2">
    <source>
        <dbReference type="Proteomes" id="UP000244309"/>
    </source>
</evidence>
<protein>
    <recommendedName>
        <fullName evidence="3">Early meiotic induction protein 1</fullName>
    </recommendedName>
</protein>
<reference evidence="1 2" key="1">
    <citation type="submission" date="2017-12" db="EMBL/GenBank/DDBJ databases">
        <title>Genome Sequence of a Multidrug-Resistant Candida haemulonii Isolate from a Patient with Chronic Leg Ulcers in Israel.</title>
        <authorList>
            <person name="Chow N.A."/>
            <person name="Gade L."/>
            <person name="Batra D."/>
            <person name="Rowe L.A."/>
            <person name="Ben-Ami R."/>
            <person name="Loparev V.N."/>
            <person name="Litvintseva A.P."/>
        </authorList>
    </citation>
    <scope>NUCLEOTIDE SEQUENCE [LARGE SCALE GENOMIC DNA]</scope>
    <source>
        <strain evidence="1 2">B11899</strain>
    </source>
</reference>
<dbReference type="InterPro" id="IPR021475">
    <property type="entry name" value="Pants/Emi1-like"/>
</dbReference>
<dbReference type="STRING" id="45357.A0A2V1AMU2"/>
<dbReference type="Pfam" id="PF11326">
    <property type="entry name" value="PANTS-like"/>
    <property type="match status" value="1"/>
</dbReference>
<organism evidence="1 2">
    <name type="scientific">Candidozyma haemuli</name>
    <dbReference type="NCBI Taxonomy" id="45357"/>
    <lineage>
        <taxon>Eukaryota</taxon>
        <taxon>Fungi</taxon>
        <taxon>Dikarya</taxon>
        <taxon>Ascomycota</taxon>
        <taxon>Saccharomycotina</taxon>
        <taxon>Pichiomycetes</taxon>
        <taxon>Metschnikowiaceae</taxon>
        <taxon>Candidozyma</taxon>
    </lineage>
</organism>
<gene>
    <name evidence="1" type="ORF">CXQ85_001510</name>
</gene>
<keyword evidence="2" id="KW-1185">Reference proteome</keyword>
<dbReference type="AlphaFoldDB" id="A0A2V1AMU2"/>
<dbReference type="VEuPathDB" id="FungiDB:CXQ85_001510"/>
<accession>A0A2V1AMU2</accession>